<gene>
    <name evidence="9" type="ORF">LCGC14_1997810</name>
</gene>
<evidence type="ECO:0000256" key="5">
    <source>
        <dbReference type="ARBA" id="ARBA00037900"/>
    </source>
</evidence>
<dbReference type="PANTHER" id="PTHR11080">
    <property type="entry name" value="PYRAZINAMIDASE/NICOTINAMIDASE"/>
    <property type="match status" value="1"/>
</dbReference>
<comment type="pathway">
    <text evidence="5">Cofactor biosynthesis; nicotinate biosynthesis; nicotinate from nicotinamide: step 1/1.</text>
</comment>
<dbReference type="GO" id="GO:0019363">
    <property type="term" value="P:pyridine nucleotide biosynthetic process"/>
    <property type="evidence" value="ECO:0007669"/>
    <property type="project" value="UniProtKB-KW"/>
</dbReference>
<keyword evidence="3" id="KW-0479">Metal-binding</keyword>
<accession>A0A0F9HHL3</accession>
<evidence type="ECO:0000259" key="8">
    <source>
        <dbReference type="Pfam" id="PF00857"/>
    </source>
</evidence>
<comment type="similarity">
    <text evidence="1">Belongs to the isochorismatase family.</text>
</comment>
<evidence type="ECO:0000256" key="2">
    <source>
        <dbReference type="ARBA" id="ARBA00022642"/>
    </source>
</evidence>
<evidence type="ECO:0000256" key="1">
    <source>
        <dbReference type="ARBA" id="ARBA00006336"/>
    </source>
</evidence>
<evidence type="ECO:0000313" key="9">
    <source>
        <dbReference type="EMBL" id="KKL81135.1"/>
    </source>
</evidence>
<dbReference type="AlphaFoldDB" id="A0A0F9HHL3"/>
<dbReference type="SUPFAM" id="SSF52499">
    <property type="entry name" value="Isochorismatase-like hydrolases"/>
    <property type="match status" value="1"/>
</dbReference>
<comment type="caution">
    <text evidence="9">The sequence shown here is derived from an EMBL/GenBank/DDBJ whole genome shotgun (WGS) entry which is preliminary data.</text>
</comment>
<name>A0A0F9HHL3_9ZZZZ</name>
<reference evidence="9" key="1">
    <citation type="journal article" date="2015" name="Nature">
        <title>Complex archaea that bridge the gap between prokaryotes and eukaryotes.</title>
        <authorList>
            <person name="Spang A."/>
            <person name="Saw J.H."/>
            <person name="Jorgensen S.L."/>
            <person name="Zaremba-Niedzwiedzka K."/>
            <person name="Martijn J."/>
            <person name="Lind A.E."/>
            <person name="van Eijk R."/>
            <person name="Schleper C."/>
            <person name="Guy L."/>
            <person name="Ettema T.J."/>
        </authorList>
    </citation>
    <scope>NUCLEOTIDE SEQUENCE</scope>
</reference>
<dbReference type="Gene3D" id="3.40.50.850">
    <property type="entry name" value="Isochorismatase-like"/>
    <property type="match status" value="1"/>
</dbReference>
<feature type="domain" description="Isochorismatase-like" evidence="8">
    <location>
        <begin position="10"/>
        <end position="184"/>
    </location>
</feature>
<dbReference type="EC" id="3.5.1.19" evidence="6"/>
<evidence type="ECO:0000256" key="7">
    <source>
        <dbReference type="ARBA" id="ARBA00043224"/>
    </source>
</evidence>
<dbReference type="InterPro" id="IPR052347">
    <property type="entry name" value="Isochorismatase_Nicotinamidase"/>
</dbReference>
<evidence type="ECO:0000256" key="6">
    <source>
        <dbReference type="ARBA" id="ARBA00039017"/>
    </source>
</evidence>
<dbReference type="EMBL" id="LAZR01022651">
    <property type="protein sequence ID" value="KKL81135.1"/>
    <property type="molecule type" value="Genomic_DNA"/>
</dbReference>
<dbReference type="InterPro" id="IPR036380">
    <property type="entry name" value="Isochorismatase-like_sf"/>
</dbReference>
<evidence type="ECO:0000256" key="3">
    <source>
        <dbReference type="ARBA" id="ARBA00022723"/>
    </source>
</evidence>
<organism evidence="9">
    <name type="scientific">marine sediment metagenome</name>
    <dbReference type="NCBI Taxonomy" id="412755"/>
    <lineage>
        <taxon>unclassified sequences</taxon>
        <taxon>metagenomes</taxon>
        <taxon>ecological metagenomes</taxon>
    </lineage>
</organism>
<sequence length="189" mass="20849">MMKIDRKTDVLIVVDFQNDFITGSLAVSGAEDLIPAINKYIGMFDNVVVSRDRHKKGHPSFIDQGGPWPDHCVDGTFGMEIHTGLKFLDSAPLTIVDKGRYEEAYSAFTNTRLVHLLKGMKIKRLFICGLATDYCVKATALDAAEKFTGEVFLLGDAIKSVNINPDDGIKAMTEMANKGIKIITFGLFE</sequence>
<dbReference type="Pfam" id="PF00857">
    <property type="entry name" value="Isochorismatase"/>
    <property type="match status" value="1"/>
</dbReference>
<protein>
    <recommendedName>
        <fullName evidence="6">nicotinamidase</fullName>
        <ecNumber evidence="6">3.5.1.19</ecNumber>
    </recommendedName>
    <alternativeName>
        <fullName evidence="7">Nicotinamide deamidase</fullName>
    </alternativeName>
</protein>
<dbReference type="InterPro" id="IPR000868">
    <property type="entry name" value="Isochorismatase-like_dom"/>
</dbReference>
<evidence type="ECO:0000256" key="4">
    <source>
        <dbReference type="ARBA" id="ARBA00022801"/>
    </source>
</evidence>
<dbReference type="PANTHER" id="PTHR11080:SF2">
    <property type="entry name" value="LD05707P"/>
    <property type="match status" value="1"/>
</dbReference>
<dbReference type="GO" id="GO:0008936">
    <property type="term" value="F:nicotinamidase activity"/>
    <property type="evidence" value="ECO:0007669"/>
    <property type="project" value="UniProtKB-EC"/>
</dbReference>
<keyword evidence="4" id="KW-0378">Hydrolase</keyword>
<dbReference type="GO" id="GO:0046872">
    <property type="term" value="F:metal ion binding"/>
    <property type="evidence" value="ECO:0007669"/>
    <property type="project" value="UniProtKB-KW"/>
</dbReference>
<keyword evidence="2" id="KW-0662">Pyridine nucleotide biosynthesis</keyword>
<proteinExistence type="inferred from homology"/>